<evidence type="ECO:0000313" key="2">
    <source>
        <dbReference type="Proteomes" id="UP000295706"/>
    </source>
</evidence>
<dbReference type="InterPro" id="IPR042184">
    <property type="entry name" value="YqeY/Aim41_N"/>
</dbReference>
<dbReference type="AlphaFoldDB" id="A0A4R4KGP1"/>
<evidence type="ECO:0000313" key="1">
    <source>
        <dbReference type="EMBL" id="TDB66076.1"/>
    </source>
</evidence>
<organism evidence="1 2">
    <name type="scientific">Arundinibacter roseus</name>
    <dbReference type="NCBI Taxonomy" id="2070510"/>
    <lineage>
        <taxon>Bacteria</taxon>
        <taxon>Pseudomonadati</taxon>
        <taxon>Bacteroidota</taxon>
        <taxon>Cytophagia</taxon>
        <taxon>Cytophagales</taxon>
        <taxon>Spirosomataceae</taxon>
        <taxon>Arundinibacter</taxon>
    </lineage>
</organism>
<dbReference type="Gene3D" id="1.10.10.410">
    <property type="match status" value="1"/>
</dbReference>
<dbReference type="RefSeq" id="WP_132117081.1">
    <property type="nucleotide sequence ID" value="NZ_SMJU01000005.1"/>
</dbReference>
<dbReference type="Pfam" id="PF09424">
    <property type="entry name" value="YqeY"/>
    <property type="match status" value="1"/>
</dbReference>
<gene>
    <name evidence="1" type="ORF">EZE20_09985</name>
</gene>
<proteinExistence type="predicted"/>
<dbReference type="SUPFAM" id="SSF89095">
    <property type="entry name" value="GatB/YqeY motif"/>
    <property type="match status" value="1"/>
</dbReference>
<accession>A0A4R4KGP1</accession>
<dbReference type="InterPro" id="IPR003789">
    <property type="entry name" value="Asn/Gln_tRNA_amidoTrase-B-like"/>
</dbReference>
<dbReference type="Proteomes" id="UP000295706">
    <property type="component" value="Unassembled WGS sequence"/>
</dbReference>
<dbReference type="GO" id="GO:0016884">
    <property type="term" value="F:carbon-nitrogen ligase activity, with glutamine as amido-N-donor"/>
    <property type="evidence" value="ECO:0007669"/>
    <property type="project" value="InterPro"/>
</dbReference>
<reference evidence="1 2" key="1">
    <citation type="submission" date="2019-02" db="EMBL/GenBank/DDBJ databases">
        <title>Arundinibacter roseus gen. nov., sp. nov., a new member of the family Cytophagaceae.</title>
        <authorList>
            <person name="Szuroczki S."/>
            <person name="Khayer B."/>
            <person name="Sproer C."/>
            <person name="Toumi M."/>
            <person name="Szabo A."/>
            <person name="Felfoldi T."/>
            <person name="Schumann P."/>
            <person name="Toth E."/>
        </authorList>
    </citation>
    <scope>NUCLEOTIDE SEQUENCE [LARGE SCALE GENOMIC DNA]</scope>
    <source>
        <strain evidence="1 2">DMA-k-7a</strain>
    </source>
</reference>
<dbReference type="InterPro" id="IPR019004">
    <property type="entry name" value="YqeY/Aim41"/>
</dbReference>
<dbReference type="EMBL" id="SMJU01000005">
    <property type="protein sequence ID" value="TDB66076.1"/>
    <property type="molecule type" value="Genomic_DNA"/>
</dbReference>
<dbReference type="PANTHER" id="PTHR28055:SF1">
    <property type="entry name" value="ALTERED INHERITANCE OF MITOCHONDRIA PROTEIN 41, MITOCHONDRIAL"/>
    <property type="match status" value="1"/>
</dbReference>
<comment type="caution">
    <text evidence="1">The sequence shown here is derived from an EMBL/GenBank/DDBJ whole genome shotgun (WGS) entry which is preliminary data.</text>
</comment>
<dbReference type="PANTHER" id="PTHR28055">
    <property type="entry name" value="ALTERED INHERITANCE OF MITOCHONDRIA PROTEIN 41, MITOCHONDRIAL"/>
    <property type="match status" value="1"/>
</dbReference>
<name>A0A4R4KGP1_9BACT</name>
<protein>
    <submittedName>
        <fullName evidence="1">GatB/YqeY domain-containing protein</fullName>
    </submittedName>
</protein>
<sequence length="151" mass="16281">MSLKSKVEEGIKNAMRAKDQDTLRALRAIKSLILLEETKSGSAEGSLSADDELKLLTKAAKQRRESAEIYKAQGREDLLVKEEAELATIEQFLPKQLTEEEVKARLQDIIARVGASSPADMGKVMGVATKELAGQADGKVVSGLVKSLLAS</sequence>
<keyword evidence="2" id="KW-1185">Reference proteome</keyword>
<dbReference type="Gene3D" id="1.10.1510.10">
    <property type="entry name" value="Uncharacterised protein YqeY/AIM41 PF09424, N-terminal domain"/>
    <property type="match status" value="1"/>
</dbReference>
<dbReference type="InterPro" id="IPR023168">
    <property type="entry name" value="GatB_Yqey_C_2"/>
</dbReference>
<dbReference type="OrthoDB" id="9788127at2"/>